<accession>A0A6N4RES0</accession>
<reference evidence="1 2" key="1">
    <citation type="journal article" date="2017" name="Nat. Commun.">
        <title>In situ click chemistry generation of cyclooxygenase-2 inhibitors.</title>
        <authorList>
            <person name="Bhardwaj A."/>
            <person name="Kaur J."/>
            <person name="Wuest M."/>
            <person name="Wuest F."/>
        </authorList>
    </citation>
    <scope>NUCLEOTIDE SEQUENCE [LARGE SCALE GENOMIC DNA]</scope>
    <source>
        <strain evidence="1">S2_018_000_R2_106</strain>
    </source>
</reference>
<organism evidence="1 2">
    <name type="scientific">Blastochloris viridis</name>
    <name type="common">Rhodopseudomonas viridis</name>
    <dbReference type="NCBI Taxonomy" id="1079"/>
    <lineage>
        <taxon>Bacteria</taxon>
        <taxon>Pseudomonadati</taxon>
        <taxon>Pseudomonadota</taxon>
        <taxon>Alphaproteobacteria</taxon>
        <taxon>Hyphomicrobiales</taxon>
        <taxon>Blastochloridaceae</taxon>
        <taxon>Blastochloris</taxon>
    </lineage>
</organism>
<comment type="caution">
    <text evidence="1">The sequence shown here is derived from an EMBL/GenBank/DDBJ whole genome shotgun (WGS) entry which is preliminary data.</text>
</comment>
<sequence>MFFARTPGYVIDIPTDYHDLDSVVSMSSTTFGETNVDLGVLRDAYRRNPYSHICLKDTDDNLCGFLDFFLLAPDTFDAFVEGTTEEGLFTSKDILPYEEYAAQNRIYLGAIVAYNSNSKAENGRAAQTMLYAFARLMLEKYGVAEGHVWQGYACGYSPEGVTLLERMGFTRVNDGADRRDKYPLYTKTLNKDDAEALIRTCERFSQRNCKLTLR</sequence>
<protein>
    <recommendedName>
        <fullName evidence="3">N-acetyltransferase domain-containing protein</fullName>
    </recommendedName>
</protein>
<proteinExistence type="predicted"/>
<evidence type="ECO:0000313" key="1">
    <source>
        <dbReference type="EMBL" id="TKW61504.1"/>
    </source>
</evidence>
<evidence type="ECO:0008006" key="3">
    <source>
        <dbReference type="Google" id="ProtNLM"/>
    </source>
</evidence>
<dbReference type="AlphaFoldDB" id="A0A6N4RES0"/>
<dbReference type="Proteomes" id="UP000320948">
    <property type="component" value="Unassembled WGS sequence"/>
</dbReference>
<gene>
    <name evidence="1" type="ORF">DI628_02465</name>
</gene>
<name>A0A6N4RES0_BLAVI</name>
<evidence type="ECO:0000313" key="2">
    <source>
        <dbReference type="Proteomes" id="UP000320948"/>
    </source>
</evidence>
<dbReference type="EMBL" id="VAFM01000001">
    <property type="protein sequence ID" value="TKW61504.1"/>
    <property type="molecule type" value="Genomic_DNA"/>
</dbReference>